<gene>
    <name evidence="1" type="ORF">CKY28_08840</name>
</gene>
<reference evidence="2" key="1">
    <citation type="submission" date="2017-09" db="EMBL/GenBank/DDBJ databases">
        <authorList>
            <person name="Feng G."/>
            <person name="Zhu H."/>
        </authorList>
    </citation>
    <scope>NUCLEOTIDE SEQUENCE [LARGE SCALE GENOMIC DNA]</scope>
    <source>
        <strain evidence="2">1PNM-20</strain>
    </source>
</reference>
<accession>A0A2A2SEV0</accession>
<comment type="caution">
    <text evidence="1">The sequence shown here is derived from an EMBL/GenBank/DDBJ whole genome shotgun (WGS) entry which is preliminary data.</text>
</comment>
<sequence>MRTRRATRRIRRSTRLYSPYLLAIAAGAFVHGSVRTAQGALAHLNARETKADLAELFASTPTMATFFFHSQV</sequence>
<organism evidence="1 2">
    <name type="scientific">Sphingomonas lenta</name>
    <dbReference type="NCBI Taxonomy" id="1141887"/>
    <lineage>
        <taxon>Bacteria</taxon>
        <taxon>Pseudomonadati</taxon>
        <taxon>Pseudomonadota</taxon>
        <taxon>Alphaproteobacteria</taxon>
        <taxon>Sphingomonadales</taxon>
        <taxon>Sphingomonadaceae</taxon>
        <taxon>Sphingomonas</taxon>
    </lineage>
</organism>
<evidence type="ECO:0000313" key="2">
    <source>
        <dbReference type="Proteomes" id="UP000218151"/>
    </source>
</evidence>
<protein>
    <submittedName>
        <fullName evidence="1">Uncharacterized protein</fullName>
    </submittedName>
</protein>
<name>A0A2A2SEV0_9SPHN</name>
<evidence type="ECO:0000313" key="1">
    <source>
        <dbReference type="EMBL" id="PAX07735.1"/>
    </source>
</evidence>
<dbReference type="AlphaFoldDB" id="A0A2A2SEV0"/>
<proteinExistence type="predicted"/>
<dbReference type="Proteomes" id="UP000218151">
    <property type="component" value="Unassembled WGS sequence"/>
</dbReference>
<keyword evidence="2" id="KW-1185">Reference proteome</keyword>
<dbReference type="EMBL" id="NSLI01000003">
    <property type="protein sequence ID" value="PAX07735.1"/>
    <property type="molecule type" value="Genomic_DNA"/>
</dbReference>